<gene>
    <name evidence="1" type="ORF">WKI58_19300</name>
</gene>
<keyword evidence="2" id="KW-1185">Reference proteome</keyword>
<protein>
    <submittedName>
        <fullName evidence="1">Uncharacterized protein</fullName>
    </submittedName>
</protein>
<sequence length="314" mass="30839">MDYCSTCRRNLNGALVCPGCGAYAPDIAPAGARPHGGFAATGTARQAWRAEEFPAANEFPAPGPYAGTRRSGSAPIGGSAFVDMEPEAGTEAGAEAAGTDASDGLDGTASTGQGRAARRRQLARWKKNRRRALAATAVALVGGGLTVAALPSGKPSTSHAHAAPPPEPVTAEMPRTVPTGSSTEQPDTTGARHPGSRPPTTTGRQQNATGATSPSAAATSPQQDTGATVRSTAPASTGQHTTPPPAQGTHAGDAEAPAAVTPPAPATTAPASNDAPSTGSGSGTGTPILGILPTSPPGQPSSPVQVCLIGVCIG</sequence>
<name>A0ACC6QJU7_9ACTN</name>
<dbReference type="Proteomes" id="UP001375539">
    <property type="component" value="Unassembled WGS sequence"/>
</dbReference>
<organism evidence="1 2">
    <name type="scientific">Streptomyces pratisoli</name>
    <dbReference type="NCBI Taxonomy" id="3139917"/>
    <lineage>
        <taxon>Bacteria</taxon>
        <taxon>Bacillati</taxon>
        <taxon>Actinomycetota</taxon>
        <taxon>Actinomycetes</taxon>
        <taxon>Kitasatosporales</taxon>
        <taxon>Streptomycetaceae</taxon>
        <taxon>Streptomyces</taxon>
    </lineage>
</organism>
<reference evidence="1" key="1">
    <citation type="submission" date="2024-03" db="EMBL/GenBank/DDBJ databases">
        <title>Novel Streptomyces species of biotechnological and ecological value are a feature of Machair soil.</title>
        <authorList>
            <person name="Prole J.R."/>
            <person name="Goodfellow M."/>
            <person name="Allenby N."/>
            <person name="Ward A.C."/>
        </authorList>
    </citation>
    <scope>NUCLEOTIDE SEQUENCE</scope>
    <source>
        <strain evidence="1">MS1.AVA.4</strain>
    </source>
</reference>
<evidence type="ECO:0000313" key="1">
    <source>
        <dbReference type="EMBL" id="MEJ8658639.1"/>
    </source>
</evidence>
<dbReference type="EMBL" id="JBBKAI010000002">
    <property type="protein sequence ID" value="MEJ8658639.1"/>
    <property type="molecule type" value="Genomic_DNA"/>
</dbReference>
<accession>A0ACC6QJU7</accession>
<comment type="caution">
    <text evidence="1">The sequence shown here is derived from an EMBL/GenBank/DDBJ whole genome shotgun (WGS) entry which is preliminary data.</text>
</comment>
<proteinExistence type="predicted"/>
<evidence type="ECO:0000313" key="2">
    <source>
        <dbReference type="Proteomes" id="UP001375539"/>
    </source>
</evidence>